<comment type="caution">
    <text evidence="1">The sequence shown here is derived from an EMBL/GenBank/DDBJ whole genome shotgun (WGS) entry which is preliminary data.</text>
</comment>
<evidence type="ECO:0000313" key="1">
    <source>
        <dbReference type="EMBL" id="KAH0960219.1"/>
    </source>
</evidence>
<accession>A0A9P8MS95</accession>
<dbReference type="AlphaFoldDB" id="A0A9P8MS95"/>
<organism evidence="1 2">
    <name type="scientific">Hirsutella rhossiliensis</name>
    <dbReference type="NCBI Taxonomy" id="111463"/>
    <lineage>
        <taxon>Eukaryota</taxon>
        <taxon>Fungi</taxon>
        <taxon>Dikarya</taxon>
        <taxon>Ascomycota</taxon>
        <taxon>Pezizomycotina</taxon>
        <taxon>Sordariomycetes</taxon>
        <taxon>Hypocreomycetidae</taxon>
        <taxon>Hypocreales</taxon>
        <taxon>Ophiocordycipitaceae</taxon>
        <taxon>Hirsutella</taxon>
    </lineage>
</organism>
<reference evidence="1" key="1">
    <citation type="submission" date="2021-09" db="EMBL/GenBank/DDBJ databases">
        <title>A high-quality genome of the endoparasitic fungus Hirsutella rhossiliensis with a comparison of Hirsutella genomes reveals transposable elements contributing to genome size variation.</title>
        <authorList>
            <person name="Lin R."/>
            <person name="Jiao Y."/>
            <person name="Sun X."/>
            <person name="Ling J."/>
            <person name="Xie B."/>
            <person name="Cheng X."/>
        </authorList>
    </citation>
    <scope>NUCLEOTIDE SEQUENCE</scope>
    <source>
        <strain evidence="1">HR02</strain>
    </source>
</reference>
<protein>
    <submittedName>
        <fullName evidence="1">Cryptococcal mannosyltransferase 1 domain-containing protein</fullName>
    </submittedName>
</protein>
<dbReference type="Pfam" id="PF11735">
    <property type="entry name" value="CAP59_mtransfer"/>
    <property type="match status" value="1"/>
</dbReference>
<name>A0A9P8MS95_9HYPO</name>
<keyword evidence="2" id="KW-1185">Reference proteome</keyword>
<dbReference type="InterPro" id="IPR021047">
    <property type="entry name" value="Mannosyltransferase_CMT1"/>
</dbReference>
<dbReference type="InterPro" id="IPR029044">
    <property type="entry name" value="Nucleotide-diphossugar_trans"/>
</dbReference>
<gene>
    <name evidence="1" type="ORF">HRG_08374</name>
</gene>
<dbReference type="Proteomes" id="UP000824596">
    <property type="component" value="Unassembled WGS sequence"/>
</dbReference>
<dbReference type="PANTHER" id="PTHR34144">
    <property type="entry name" value="CHROMOSOME 8, WHOLE GENOME SHOTGUN SEQUENCE"/>
    <property type="match status" value="1"/>
</dbReference>
<dbReference type="SUPFAM" id="SSF53448">
    <property type="entry name" value="Nucleotide-diphospho-sugar transferases"/>
    <property type="match status" value="1"/>
</dbReference>
<dbReference type="OrthoDB" id="262547at2759"/>
<dbReference type="RefSeq" id="XP_044717732.1">
    <property type="nucleotide sequence ID" value="XM_044866845.1"/>
</dbReference>
<keyword evidence="1" id="KW-0808">Transferase</keyword>
<evidence type="ECO:0000313" key="2">
    <source>
        <dbReference type="Proteomes" id="UP000824596"/>
    </source>
</evidence>
<proteinExistence type="predicted"/>
<dbReference type="GeneID" id="68357503"/>
<keyword evidence="1" id="KW-0328">Glycosyltransferase</keyword>
<dbReference type="EMBL" id="JAIZPD010000010">
    <property type="protein sequence ID" value="KAH0960219.1"/>
    <property type="molecule type" value="Genomic_DNA"/>
</dbReference>
<sequence length="368" mass="42023">MSTQGGNHQRIDCPPINRSRYKALKRLGWGLSSRRRFFFALDLRQIVDLLPTLMGSIVEAIRFLGPENCAVSIVEGFSTDGTYEVLKSLQREMDNLGVFYYLQTSDINSHYGDRIGKLAKLRNLALEPMMADAAKWDHDTTILFINDVAICTDDILELLYQKQLQGADMTCSMDYHRLYGRSNQRLAFYDVWVSRSMDGNSFFEVPGHGDWRHAWDMLPNDAHARARFEDRKPFQVFACWNGATAITAAPFLDGQLEFRRAAKHRGECGAGEPTLLCKDMWNMGYNKILVVPSVSLGYSLQEGSHVKRVKGYTSSWTGVEQNSQLALKVQWNPSPPEMVKCIPSWRNQFWKQWNHGLGVPPDMRRNGQ</sequence>
<dbReference type="GO" id="GO:0016757">
    <property type="term" value="F:glycosyltransferase activity"/>
    <property type="evidence" value="ECO:0007669"/>
    <property type="project" value="UniProtKB-KW"/>
</dbReference>
<dbReference type="PANTHER" id="PTHR34144:SF5">
    <property type="entry name" value="ALPHA-1,3-MANNOSYLTRANSFERASE CMT1"/>
    <property type="match status" value="1"/>
</dbReference>